<feature type="compositionally biased region" description="Low complexity" evidence="2">
    <location>
        <begin position="162"/>
        <end position="180"/>
    </location>
</feature>
<dbReference type="Proteomes" id="UP000627984">
    <property type="component" value="Unassembled WGS sequence"/>
</dbReference>
<comment type="caution">
    <text evidence="3">The sequence shown here is derived from an EMBL/GenBank/DDBJ whole genome shotgun (WGS) entry which is preliminary data.</text>
</comment>
<organism evidence="3 4">
    <name type="scientific">Planomonospora parontospora</name>
    <dbReference type="NCBI Taxonomy" id="58119"/>
    <lineage>
        <taxon>Bacteria</taxon>
        <taxon>Bacillati</taxon>
        <taxon>Actinomycetota</taxon>
        <taxon>Actinomycetes</taxon>
        <taxon>Streptosporangiales</taxon>
        <taxon>Streptosporangiaceae</taxon>
        <taxon>Planomonospora</taxon>
    </lineage>
</organism>
<evidence type="ECO:0000313" key="3">
    <source>
        <dbReference type="EMBL" id="GGK90542.1"/>
    </source>
</evidence>
<evidence type="ECO:0000313" key="4">
    <source>
        <dbReference type="Proteomes" id="UP000627984"/>
    </source>
</evidence>
<evidence type="ECO:0000256" key="1">
    <source>
        <dbReference type="SAM" id="Coils"/>
    </source>
</evidence>
<feature type="region of interest" description="Disordered" evidence="2">
    <location>
        <begin position="144"/>
        <end position="188"/>
    </location>
</feature>
<keyword evidence="1" id="KW-0175">Coiled coil</keyword>
<name>A0AA37F7M4_9ACTN</name>
<feature type="region of interest" description="Disordered" evidence="2">
    <location>
        <begin position="30"/>
        <end position="54"/>
    </location>
</feature>
<gene>
    <name evidence="3" type="ORF">GCM10010126_57500</name>
</gene>
<protein>
    <submittedName>
        <fullName evidence="3">Uncharacterized protein</fullName>
    </submittedName>
</protein>
<feature type="coiled-coil region" evidence="1">
    <location>
        <begin position="197"/>
        <end position="273"/>
    </location>
</feature>
<sequence length="289" mass="31364">MSNGKDAVRDLVEHAKQAGLTVKQTRNGKYQITNPNRPETRPVFLPPRAHSGPDLDNYRREIERLIDQPPPMVTAVTETDPEQLEAAGRNWPITLVMALAERYGVTWKVSGGVLFVTAPLGAESVAQVLRDREAEVVAQIRLEGEQPMSRAQPREAADDGGPTAAKTMSASAPAKTATPAVRVETEPETASASVTDIAELLATLQTVLQKIQQAEAERDAALQRASKADVKADALERELADAKKGREESEQLLVEADRELARLTGERDHYKGQLDALGGAFAALKGYTR</sequence>
<proteinExistence type="predicted"/>
<evidence type="ECO:0000256" key="2">
    <source>
        <dbReference type="SAM" id="MobiDB-lite"/>
    </source>
</evidence>
<accession>A0AA37F7M4</accession>
<dbReference type="RefSeq" id="WP_191897548.1">
    <property type="nucleotide sequence ID" value="NZ_BMQD01000023.1"/>
</dbReference>
<dbReference type="AlphaFoldDB" id="A0AA37F7M4"/>
<dbReference type="EMBL" id="BMQD01000023">
    <property type="protein sequence ID" value="GGK90542.1"/>
    <property type="molecule type" value="Genomic_DNA"/>
</dbReference>
<reference evidence="3" key="1">
    <citation type="journal article" date="2014" name="Int. J. Syst. Evol. Microbiol.">
        <title>Complete genome sequence of Corynebacterium casei LMG S-19264T (=DSM 44701T), isolated from a smear-ripened cheese.</title>
        <authorList>
            <consortium name="US DOE Joint Genome Institute (JGI-PGF)"/>
            <person name="Walter F."/>
            <person name="Albersmeier A."/>
            <person name="Kalinowski J."/>
            <person name="Ruckert C."/>
        </authorList>
    </citation>
    <scope>NUCLEOTIDE SEQUENCE</scope>
    <source>
        <strain evidence="3">JCM 3093</strain>
    </source>
</reference>
<reference evidence="3" key="2">
    <citation type="submission" date="2022-09" db="EMBL/GenBank/DDBJ databases">
        <authorList>
            <person name="Sun Q."/>
            <person name="Ohkuma M."/>
        </authorList>
    </citation>
    <scope>NUCLEOTIDE SEQUENCE</scope>
    <source>
        <strain evidence="3">JCM 3093</strain>
    </source>
</reference>